<sequence length="261" mass="29101">MLDVNMELPAEVGELAKEVYADGVKETFREISKIGVDAAKTFRLALAPLQFTAMLQERVAMYFKRAADKASPENRVSPAPSLALPILEKLRYQEDGDLLTDIYVELLSAGFDKSRMGDAHPAFLTIISQLSPDEIRLINSLVGSDPKNYFGRVTSDWTQSSKGIIGHFNESVLEPVEIDWSLVVNPDELLWPIHLQVYVGHLHSLGLIEYDNDLKYLSGRGLNHGNECWAIKLSEFGSLFHRACVKGAPLESFAVTPQDRI</sequence>
<dbReference type="AlphaFoldDB" id="A0A059KTY3"/>
<dbReference type="eggNOG" id="ENOG5032GJ9">
    <property type="taxonomic scope" value="Bacteria"/>
</dbReference>
<organism evidence="1 2">
    <name type="scientific">Pseudomonas mandelii PD30</name>
    <dbReference type="NCBI Taxonomy" id="1419583"/>
    <lineage>
        <taxon>Bacteria</taxon>
        <taxon>Pseudomonadati</taxon>
        <taxon>Pseudomonadota</taxon>
        <taxon>Gammaproteobacteria</taxon>
        <taxon>Pseudomonadales</taxon>
        <taxon>Pseudomonadaceae</taxon>
        <taxon>Pseudomonas</taxon>
    </lineage>
</organism>
<evidence type="ECO:0008006" key="3">
    <source>
        <dbReference type="Google" id="ProtNLM"/>
    </source>
</evidence>
<gene>
    <name evidence="1" type="ORF">V466_29855</name>
</gene>
<accession>A0A059KTY3</accession>
<comment type="caution">
    <text evidence="1">The sequence shown here is derived from an EMBL/GenBank/DDBJ whole genome shotgun (WGS) entry which is preliminary data.</text>
</comment>
<protein>
    <recommendedName>
        <fullName evidence="3">DUF4393 domain-containing protein</fullName>
    </recommendedName>
</protein>
<evidence type="ECO:0000313" key="2">
    <source>
        <dbReference type="Proteomes" id="UP000026739"/>
    </source>
</evidence>
<dbReference type="EMBL" id="AZQQ01000109">
    <property type="protein sequence ID" value="KDD65522.1"/>
    <property type="molecule type" value="Genomic_DNA"/>
</dbReference>
<dbReference type="Proteomes" id="UP000026739">
    <property type="component" value="Unassembled WGS sequence"/>
</dbReference>
<dbReference type="Pfam" id="PF14337">
    <property type="entry name" value="Abi_alpha"/>
    <property type="match status" value="1"/>
</dbReference>
<dbReference type="RefSeq" id="WP_033061891.1">
    <property type="nucleotide sequence ID" value="NZ_AZQQ01000109.1"/>
</dbReference>
<proteinExistence type="predicted"/>
<name>A0A059KTY3_9PSED</name>
<dbReference type="Gene3D" id="3.30.110.190">
    <property type="match status" value="1"/>
</dbReference>
<reference evidence="1 2" key="1">
    <citation type="submission" date="2013-12" db="EMBL/GenBank/DDBJ databases">
        <authorList>
            <person name="Formusa P.A."/>
            <person name="Habash M."/>
            <person name="Lee H."/>
            <person name="Trevors J.T."/>
        </authorList>
    </citation>
    <scope>NUCLEOTIDE SEQUENCE [LARGE SCALE GENOMIC DNA]</scope>
    <source>
        <strain evidence="1 2">PD30</strain>
    </source>
</reference>
<dbReference type="InterPro" id="IPR025506">
    <property type="entry name" value="Abi_alpha"/>
</dbReference>
<evidence type="ECO:0000313" key="1">
    <source>
        <dbReference type="EMBL" id="KDD65522.1"/>
    </source>
</evidence>